<dbReference type="Proteomes" id="UP000245507">
    <property type="component" value="Unassembled WGS sequence"/>
</dbReference>
<sequence>MRGEAAGDDECLRVMDITRFGPDDVAAVKEWTDLHNAANKVDAPWEHEQTVLRSEARFRHGWDGEPAVPFLARVDGRVVASGNISTSEYDNLHLAWLGLAVHPDHRRQGHGSSVLAFLEDEARRLGRTTVGMGGWESDAVVGFAARHGYEKAHQAINRRQYLADVDRAELQRRYDEALAHATDYVLERRTLPTPGEELADLAEMASAINDAPTDDLDIEDEVFTAERMKAYEDAIAFRQERAYRVVARHVPSGQLAGQTVVVVDSNNPTVGDQHDTSVVGSHRGHRLGLLLKAEMLIWLAEDEPQLEEIDTFNAESNDHMIGVNELLGYRVMGRELAFQKSL</sequence>
<dbReference type="EMBL" id="QGDD01000002">
    <property type="protein sequence ID" value="PWN03758.1"/>
    <property type="molecule type" value="Genomic_DNA"/>
</dbReference>
<dbReference type="SUPFAM" id="SSF55729">
    <property type="entry name" value="Acyl-CoA N-acyltransferases (Nat)"/>
    <property type="match status" value="2"/>
</dbReference>
<organism evidence="2 3">
    <name type="scientific">Nocardioides silvaticus</name>
    <dbReference type="NCBI Taxonomy" id="2201891"/>
    <lineage>
        <taxon>Bacteria</taxon>
        <taxon>Bacillati</taxon>
        <taxon>Actinomycetota</taxon>
        <taxon>Actinomycetes</taxon>
        <taxon>Propionibacteriales</taxon>
        <taxon>Nocardioidaceae</taxon>
        <taxon>Nocardioides</taxon>
    </lineage>
</organism>
<keyword evidence="3" id="KW-1185">Reference proteome</keyword>
<accession>A0A316TIZ7</accession>
<dbReference type="InterPro" id="IPR000182">
    <property type="entry name" value="GNAT_dom"/>
</dbReference>
<dbReference type="CDD" id="cd04301">
    <property type="entry name" value="NAT_SF"/>
    <property type="match status" value="1"/>
</dbReference>
<gene>
    <name evidence="2" type="ORF">DJ010_06705</name>
</gene>
<keyword evidence="2" id="KW-0808">Transferase</keyword>
<reference evidence="2 3" key="1">
    <citation type="submission" date="2018-05" db="EMBL/GenBank/DDBJ databases">
        <title>Nocardioides silvaticus genome.</title>
        <authorList>
            <person name="Li C."/>
            <person name="Wang G."/>
        </authorList>
    </citation>
    <scope>NUCLEOTIDE SEQUENCE [LARGE SCALE GENOMIC DNA]</scope>
    <source>
        <strain evidence="2 3">CCTCC AB 2018079</strain>
    </source>
</reference>
<evidence type="ECO:0000313" key="2">
    <source>
        <dbReference type="EMBL" id="PWN03758.1"/>
    </source>
</evidence>
<comment type="caution">
    <text evidence="2">The sequence shown here is derived from an EMBL/GenBank/DDBJ whole genome shotgun (WGS) entry which is preliminary data.</text>
</comment>
<evidence type="ECO:0000313" key="3">
    <source>
        <dbReference type="Proteomes" id="UP000245507"/>
    </source>
</evidence>
<dbReference type="PROSITE" id="PS51186">
    <property type="entry name" value="GNAT"/>
    <property type="match status" value="1"/>
</dbReference>
<evidence type="ECO:0000259" key="1">
    <source>
        <dbReference type="PROSITE" id="PS51186"/>
    </source>
</evidence>
<name>A0A316TIZ7_9ACTN</name>
<proteinExistence type="predicted"/>
<feature type="domain" description="N-acetyltransferase" evidence="1">
    <location>
        <begin position="15"/>
        <end position="175"/>
    </location>
</feature>
<dbReference type="InterPro" id="IPR016181">
    <property type="entry name" value="Acyl_CoA_acyltransferase"/>
</dbReference>
<dbReference type="AlphaFoldDB" id="A0A316TIZ7"/>
<dbReference type="Gene3D" id="3.40.630.30">
    <property type="match status" value="1"/>
</dbReference>
<dbReference type="Pfam" id="PF00583">
    <property type="entry name" value="Acetyltransf_1"/>
    <property type="match status" value="1"/>
</dbReference>
<dbReference type="GO" id="GO:0016747">
    <property type="term" value="F:acyltransferase activity, transferring groups other than amino-acyl groups"/>
    <property type="evidence" value="ECO:0007669"/>
    <property type="project" value="InterPro"/>
</dbReference>
<protein>
    <submittedName>
        <fullName evidence="2">GNAT family N-acetyltransferase</fullName>
    </submittedName>
</protein>